<accession>A0A0D6P4A4</accession>
<dbReference type="GO" id="GO:0019171">
    <property type="term" value="F:(3R)-hydroxyacyl-[acyl-carrier-protein] dehydratase activity"/>
    <property type="evidence" value="ECO:0007669"/>
    <property type="project" value="TreeGrafter"/>
</dbReference>
<dbReference type="InterPro" id="IPR052741">
    <property type="entry name" value="Mitochondrial_HTD2"/>
</dbReference>
<dbReference type="EMBL" id="BANB01000045">
    <property type="protein sequence ID" value="GAN76033.1"/>
    <property type="molecule type" value="Genomic_DNA"/>
</dbReference>
<dbReference type="Gene3D" id="3.10.129.10">
    <property type="entry name" value="Hotdog Thioesterase"/>
    <property type="match status" value="1"/>
</dbReference>
<dbReference type="PANTHER" id="PTHR28152:SF1">
    <property type="entry name" value="HYDROXYACYL-THIOESTER DEHYDRATASE TYPE 2, MITOCHONDRIAL"/>
    <property type="match status" value="1"/>
</dbReference>
<gene>
    <name evidence="2" type="ORF">Asru_0045_24</name>
</gene>
<reference evidence="2 3" key="1">
    <citation type="submission" date="2012-11" db="EMBL/GenBank/DDBJ databases">
        <title>Whole genome sequence of Acidisphaera rubrifaciens HS-AP3.</title>
        <authorList>
            <person name="Azuma Y."/>
            <person name="Higashiura N."/>
            <person name="Hirakawa H."/>
            <person name="Matsushita K."/>
        </authorList>
    </citation>
    <scope>NUCLEOTIDE SEQUENCE [LARGE SCALE GENOMIC DNA]</scope>
    <source>
        <strain evidence="2 3">HS-AP3</strain>
    </source>
</reference>
<evidence type="ECO:0000313" key="2">
    <source>
        <dbReference type="EMBL" id="GAN76033.1"/>
    </source>
</evidence>
<name>A0A0D6P4A4_9PROT</name>
<dbReference type="SUPFAM" id="SSF54637">
    <property type="entry name" value="Thioesterase/thiol ester dehydrase-isomerase"/>
    <property type="match status" value="2"/>
</dbReference>
<evidence type="ECO:0000313" key="3">
    <source>
        <dbReference type="Proteomes" id="UP000032680"/>
    </source>
</evidence>
<evidence type="ECO:0000259" key="1">
    <source>
        <dbReference type="Pfam" id="PF13452"/>
    </source>
</evidence>
<proteinExistence type="predicted"/>
<keyword evidence="3" id="KW-1185">Reference proteome</keyword>
<organism evidence="2 3">
    <name type="scientific">Acidisphaera rubrifaciens HS-AP3</name>
    <dbReference type="NCBI Taxonomy" id="1231350"/>
    <lineage>
        <taxon>Bacteria</taxon>
        <taxon>Pseudomonadati</taxon>
        <taxon>Pseudomonadota</taxon>
        <taxon>Alphaproteobacteria</taxon>
        <taxon>Acetobacterales</taxon>
        <taxon>Acetobacteraceae</taxon>
        <taxon>Acidisphaera</taxon>
    </lineage>
</organism>
<dbReference type="PANTHER" id="PTHR28152">
    <property type="entry name" value="HYDROXYACYL-THIOESTER DEHYDRATASE TYPE 2, MITOCHONDRIAL"/>
    <property type="match status" value="1"/>
</dbReference>
<dbReference type="Proteomes" id="UP000032680">
    <property type="component" value="Unassembled WGS sequence"/>
</dbReference>
<dbReference type="InterPro" id="IPR029069">
    <property type="entry name" value="HotDog_dom_sf"/>
</dbReference>
<feature type="domain" description="FAS1-like dehydratase" evidence="1">
    <location>
        <begin position="88"/>
        <end position="148"/>
    </location>
</feature>
<dbReference type="AlphaFoldDB" id="A0A0D6P4A4"/>
<dbReference type="Pfam" id="PF13452">
    <property type="entry name" value="FAS1_DH_region"/>
    <property type="match status" value="1"/>
</dbReference>
<comment type="caution">
    <text evidence="2">The sequence shown here is derived from an EMBL/GenBank/DDBJ whole genome shotgun (WGS) entry which is preliminary data.</text>
</comment>
<dbReference type="InterPro" id="IPR039569">
    <property type="entry name" value="FAS1-like_DH_region"/>
</dbReference>
<sequence>MSCPALAGADTIDRVDAMSYADYLGRQETRADHVSPLLLHGLAATIDRPEPEELPPLWHWTLFQEWAPASALGDDGHLKRGGFLPPVHDLPRRMWAGGRLRFLAPLRAGEAVKRVSTIRRIDEKAGASGRLVFVTVGHVITGDGGVAIEEEHDIVYRGSDGPAVKRGTPGSPLPAGARSRTIVPDAVMLFRYSALTGNGHRIHYDLDYVTRVEGYPGLVVHGPLQATLLAGLLTDFVPDARLSSFSFRGRRPAFHGRPLTLACWRDRDGYALETRDQDGMVCMSAEARLA</sequence>
<protein>
    <recommendedName>
        <fullName evidence="1">FAS1-like dehydratase domain-containing protein</fullName>
    </recommendedName>
</protein>